<feature type="transmembrane region" description="Helical" evidence="1">
    <location>
        <begin position="196"/>
        <end position="217"/>
    </location>
</feature>
<proteinExistence type="predicted"/>
<name>A0A7Z2VKF5_9BACL</name>
<feature type="transmembrane region" description="Helical" evidence="1">
    <location>
        <begin position="170"/>
        <end position="189"/>
    </location>
</feature>
<keyword evidence="1" id="KW-1133">Transmembrane helix</keyword>
<evidence type="ECO:0000256" key="1">
    <source>
        <dbReference type="SAM" id="Phobius"/>
    </source>
</evidence>
<evidence type="ECO:0008006" key="4">
    <source>
        <dbReference type="Google" id="ProtNLM"/>
    </source>
</evidence>
<feature type="transmembrane region" description="Helical" evidence="1">
    <location>
        <begin position="100"/>
        <end position="122"/>
    </location>
</feature>
<gene>
    <name evidence="2" type="ORF">HH215_16440</name>
</gene>
<organism evidence="2 3">
    <name type="scientific">Cohnella herbarum</name>
    <dbReference type="NCBI Taxonomy" id="2728023"/>
    <lineage>
        <taxon>Bacteria</taxon>
        <taxon>Bacillati</taxon>
        <taxon>Bacillota</taxon>
        <taxon>Bacilli</taxon>
        <taxon>Bacillales</taxon>
        <taxon>Paenibacillaceae</taxon>
        <taxon>Cohnella</taxon>
    </lineage>
</organism>
<keyword evidence="3" id="KW-1185">Reference proteome</keyword>
<keyword evidence="1" id="KW-0812">Transmembrane</keyword>
<protein>
    <recommendedName>
        <fullName evidence="4">ABC transporter permease</fullName>
    </recommendedName>
</protein>
<sequence>MKGLYRLINIEFAKWLIFIVLLCFAAIITPLIVLHNQLKNYNAYTVNARFEDLYVSSGNAMWFLIFVVLVCAFFLKTVYADYWGSKSIYTYLTLPVKREALYFSKLFVFATCLLMLLVSQLISIRLGYALYAAKVGSYGDGQFVMHNGFFLAMIRSELFRLLLPLNFSRIMSTLGMFLVVATGIFYGALCERSRKYYGFAAIVAAIWITMNVIGYRMNEQIHYSELKDLYVSSASLFVLSAFFVWHSLRILKKGAVA</sequence>
<evidence type="ECO:0000313" key="3">
    <source>
        <dbReference type="Proteomes" id="UP000502248"/>
    </source>
</evidence>
<dbReference type="RefSeq" id="WP_169280891.1">
    <property type="nucleotide sequence ID" value="NZ_CP051680.1"/>
</dbReference>
<dbReference type="EMBL" id="CP051680">
    <property type="protein sequence ID" value="QJD84610.1"/>
    <property type="molecule type" value="Genomic_DNA"/>
</dbReference>
<dbReference type="Proteomes" id="UP000502248">
    <property type="component" value="Chromosome"/>
</dbReference>
<feature type="transmembrane region" description="Helical" evidence="1">
    <location>
        <begin position="229"/>
        <end position="248"/>
    </location>
</feature>
<evidence type="ECO:0000313" key="2">
    <source>
        <dbReference type="EMBL" id="QJD84610.1"/>
    </source>
</evidence>
<dbReference type="AlphaFoldDB" id="A0A7Z2VKF5"/>
<feature type="transmembrane region" description="Helical" evidence="1">
    <location>
        <begin position="12"/>
        <end position="34"/>
    </location>
</feature>
<dbReference type="KEGG" id="cheb:HH215_16440"/>
<feature type="transmembrane region" description="Helical" evidence="1">
    <location>
        <begin position="60"/>
        <end position="79"/>
    </location>
</feature>
<reference evidence="2 3" key="1">
    <citation type="submission" date="2020-04" db="EMBL/GenBank/DDBJ databases">
        <title>Genome sequencing of novel species.</title>
        <authorList>
            <person name="Heo J."/>
            <person name="Kim S.-J."/>
            <person name="Kim J.-S."/>
            <person name="Hong S.-B."/>
            <person name="Kwon S.-W."/>
        </authorList>
    </citation>
    <scope>NUCLEOTIDE SEQUENCE [LARGE SCALE GENOMIC DNA]</scope>
    <source>
        <strain evidence="2 3">MFER-1</strain>
    </source>
</reference>
<accession>A0A7Z2VKF5</accession>
<keyword evidence="1" id="KW-0472">Membrane</keyword>